<evidence type="ECO:0000256" key="5">
    <source>
        <dbReference type="ARBA" id="ARBA00022490"/>
    </source>
</evidence>
<evidence type="ECO:0000256" key="11">
    <source>
        <dbReference type="RuleBase" id="RU003658"/>
    </source>
</evidence>
<comment type="pathway">
    <text evidence="3 9 11">Amino-acid biosynthesis; L-histidine biosynthesis; L-histidine from 5-phospho-alpha-D-ribose 1-diphosphate: step 4/9.</text>
</comment>
<dbReference type="SUPFAM" id="SSF51366">
    <property type="entry name" value="Ribulose-phoshate binding barrel"/>
    <property type="match status" value="1"/>
</dbReference>
<protein>
    <recommendedName>
        <fullName evidence="9 11">1-(5-phosphoribosyl)-5-[(5-phosphoribosylamino)methylideneamino] imidazole-4-carboxamide isomerase</fullName>
        <ecNumber evidence="9 11">5.3.1.16</ecNumber>
    </recommendedName>
    <alternativeName>
        <fullName evidence="9">Phosphoribosylformimino-5-aminoimidazole carboxamide ribotide isomerase</fullName>
    </alternativeName>
</protein>
<evidence type="ECO:0000256" key="3">
    <source>
        <dbReference type="ARBA" id="ARBA00005133"/>
    </source>
</evidence>
<dbReference type="PANTHER" id="PTHR43090:SF2">
    <property type="entry name" value="1-(5-PHOSPHORIBOSYL)-5-[(5-PHOSPHORIBOSYLAMINO)METHYLIDENEAMINO] IMIDAZOLE-4-CARBOXAMIDE ISOMERASE"/>
    <property type="match status" value="1"/>
</dbReference>
<dbReference type="InterPro" id="IPR013785">
    <property type="entry name" value="Aldolase_TIM"/>
</dbReference>
<comment type="catalytic activity">
    <reaction evidence="1 9 11">
        <text>1-(5-phospho-beta-D-ribosyl)-5-[(5-phospho-beta-D-ribosylamino)methylideneamino]imidazole-4-carboxamide = 5-[(5-phospho-1-deoxy-D-ribulos-1-ylimino)methylamino]-1-(5-phospho-beta-D-ribosyl)imidazole-4-carboxamide</text>
        <dbReference type="Rhea" id="RHEA:15469"/>
        <dbReference type="ChEBI" id="CHEBI:58435"/>
        <dbReference type="ChEBI" id="CHEBI:58525"/>
        <dbReference type="EC" id="5.3.1.16"/>
    </reaction>
</comment>
<keyword evidence="5 9" id="KW-0963">Cytoplasm</keyword>
<reference evidence="13" key="1">
    <citation type="submission" date="2019-06" db="EMBL/GenBank/DDBJ databases">
        <title>The complete genome of Emcibacter congregatus ZYLT.</title>
        <authorList>
            <person name="Zhao Z."/>
        </authorList>
    </citation>
    <scope>NUCLEOTIDE SEQUENCE [LARGE SCALE GENOMIC DNA]</scope>
    <source>
        <strain evidence="13">MCCC 1A06723</strain>
    </source>
</reference>
<evidence type="ECO:0000256" key="10">
    <source>
        <dbReference type="RuleBase" id="RU003657"/>
    </source>
</evidence>
<organism evidence="12 13">
    <name type="scientific">Emcibacter nanhaiensis</name>
    <dbReference type="NCBI Taxonomy" id="1505037"/>
    <lineage>
        <taxon>Bacteria</taxon>
        <taxon>Pseudomonadati</taxon>
        <taxon>Pseudomonadota</taxon>
        <taxon>Alphaproteobacteria</taxon>
        <taxon>Emcibacterales</taxon>
        <taxon>Emcibacteraceae</taxon>
        <taxon>Emcibacter</taxon>
    </lineage>
</organism>
<dbReference type="FunFam" id="3.20.20.70:FF:000009">
    <property type="entry name" value="1-(5-phosphoribosyl)-5-[(5-phosphoribosylamino)methylideneamino] imidazole-4-carboxamide isomerase"/>
    <property type="match status" value="1"/>
</dbReference>
<name>A0A501PN46_9PROT</name>
<dbReference type="GO" id="GO:0000105">
    <property type="term" value="P:L-histidine biosynthetic process"/>
    <property type="evidence" value="ECO:0007669"/>
    <property type="project" value="UniProtKB-UniRule"/>
</dbReference>
<gene>
    <name evidence="9 12" type="primary">hisA</name>
    <name evidence="12" type="ORF">FIV46_06545</name>
</gene>
<dbReference type="UniPathway" id="UPA00031">
    <property type="reaction ID" value="UER00009"/>
</dbReference>
<evidence type="ECO:0000256" key="8">
    <source>
        <dbReference type="ARBA" id="ARBA00023235"/>
    </source>
</evidence>
<evidence type="ECO:0000256" key="6">
    <source>
        <dbReference type="ARBA" id="ARBA00022605"/>
    </source>
</evidence>
<dbReference type="EC" id="5.3.1.16" evidence="9 11"/>
<dbReference type="NCBIfam" id="NF010112">
    <property type="entry name" value="PRK13585.1"/>
    <property type="match status" value="1"/>
</dbReference>
<dbReference type="EMBL" id="VFIY01000005">
    <property type="protein sequence ID" value="TPD61863.1"/>
    <property type="molecule type" value="Genomic_DNA"/>
</dbReference>
<dbReference type="NCBIfam" id="TIGR00007">
    <property type="entry name" value="1-(5-phosphoribosyl)-5-[(5-phosphoribosylamino)methylideneamino]imidazole-4-carboxamide isomerase"/>
    <property type="match status" value="1"/>
</dbReference>
<dbReference type="Proteomes" id="UP000319148">
    <property type="component" value="Unassembled WGS sequence"/>
</dbReference>
<keyword evidence="6 9" id="KW-0028">Amino-acid biosynthesis</keyword>
<keyword evidence="8 9" id="KW-0413">Isomerase</keyword>
<evidence type="ECO:0000313" key="13">
    <source>
        <dbReference type="Proteomes" id="UP000319148"/>
    </source>
</evidence>
<dbReference type="InterPro" id="IPR011060">
    <property type="entry name" value="RibuloseP-bd_barrel"/>
</dbReference>
<evidence type="ECO:0000256" key="2">
    <source>
        <dbReference type="ARBA" id="ARBA00004496"/>
    </source>
</evidence>
<keyword evidence="13" id="KW-1185">Reference proteome</keyword>
<keyword evidence="7 9" id="KW-0368">Histidine biosynthesis</keyword>
<dbReference type="GO" id="GO:0005737">
    <property type="term" value="C:cytoplasm"/>
    <property type="evidence" value="ECO:0007669"/>
    <property type="project" value="UniProtKB-SubCell"/>
</dbReference>
<feature type="active site" description="Proton donor" evidence="9">
    <location>
        <position position="129"/>
    </location>
</feature>
<dbReference type="PANTHER" id="PTHR43090">
    <property type="entry name" value="1-(5-PHOSPHORIBOSYL)-5-[(5-PHOSPHORIBOSYLAMINO)METHYLIDENEAMINO] IMIDAZOLE-4-CARBOXAMIDE ISOMERASE"/>
    <property type="match status" value="1"/>
</dbReference>
<sequence>MILFPAIDLKDGNCVRLYKGEMDQATVFNDNPADQARKFQDAGCEWLHLVDLNGAFAGKPVNGEAVEAILGAVDIPVQLGGGIRDMATIQYWLDKGIRRVILGTIALRNPELVIEASREFPGHVVVGIDARGGHVAVEGWAETSEMTAVDLGKKFEDAGVAAIVYTDIDRDGTMQGLNVEGTIALCNALTIPVIASGGVASMEDLRALKNAADRATGTIEGAISGRALYDGRLDPVEAMAFLKGEA</sequence>
<evidence type="ECO:0000256" key="9">
    <source>
        <dbReference type="HAMAP-Rule" id="MF_01014"/>
    </source>
</evidence>
<feature type="active site" description="Proton acceptor" evidence="9">
    <location>
        <position position="8"/>
    </location>
</feature>
<evidence type="ECO:0000256" key="7">
    <source>
        <dbReference type="ARBA" id="ARBA00023102"/>
    </source>
</evidence>
<dbReference type="InterPro" id="IPR023016">
    <property type="entry name" value="HisA/PriA"/>
</dbReference>
<dbReference type="InterPro" id="IPR006063">
    <property type="entry name" value="HisA_bact_arch"/>
</dbReference>
<dbReference type="CDD" id="cd04732">
    <property type="entry name" value="HisA"/>
    <property type="match status" value="1"/>
</dbReference>
<accession>A0A501PN46</accession>
<dbReference type="InterPro" id="IPR044524">
    <property type="entry name" value="Isoase_HisA-like"/>
</dbReference>
<evidence type="ECO:0000256" key="4">
    <source>
        <dbReference type="ARBA" id="ARBA00009667"/>
    </source>
</evidence>
<dbReference type="RefSeq" id="WP_139939664.1">
    <property type="nucleotide sequence ID" value="NZ_JBHSYP010000003.1"/>
</dbReference>
<dbReference type="AlphaFoldDB" id="A0A501PN46"/>
<proteinExistence type="inferred from homology"/>
<dbReference type="OrthoDB" id="9807749at2"/>
<dbReference type="HAMAP" id="MF_01014">
    <property type="entry name" value="HisA"/>
    <property type="match status" value="1"/>
</dbReference>
<dbReference type="Gene3D" id="3.20.20.70">
    <property type="entry name" value="Aldolase class I"/>
    <property type="match status" value="1"/>
</dbReference>
<comment type="subcellular location">
    <subcellularLocation>
        <location evidence="2 9 11">Cytoplasm</location>
    </subcellularLocation>
</comment>
<comment type="caution">
    <text evidence="12">The sequence shown here is derived from an EMBL/GenBank/DDBJ whole genome shotgun (WGS) entry which is preliminary data.</text>
</comment>
<comment type="similarity">
    <text evidence="4 9 10">Belongs to the HisA/HisF family.</text>
</comment>
<evidence type="ECO:0000313" key="12">
    <source>
        <dbReference type="EMBL" id="TPD61863.1"/>
    </source>
</evidence>
<dbReference type="InterPro" id="IPR006062">
    <property type="entry name" value="His_biosynth"/>
</dbReference>
<dbReference type="GO" id="GO:0003949">
    <property type="term" value="F:1-(5-phosphoribosyl)-5-[(5-phosphoribosylamino)methylideneamino]imidazole-4-carboxamide isomerase activity"/>
    <property type="evidence" value="ECO:0007669"/>
    <property type="project" value="UniProtKB-UniRule"/>
</dbReference>
<dbReference type="GO" id="GO:0000162">
    <property type="term" value="P:L-tryptophan biosynthetic process"/>
    <property type="evidence" value="ECO:0007669"/>
    <property type="project" value="TreeGrafter"/>
</dbReference>
<evidence type="ECO:0000256" key="1">
    <source>
        <dbReference type="ARBA" id="ARBA00000901"/>
    </source>
</evidence>
<dbReference type="Pfam" id="PF00977">
    <property type="entry name" value="His_biosynth"/>
    <property type="match status" value="1"/>
</dbReference>